<dbReference type="OrthoDB" id="291277at2"/>
<evidence type="ECO:0000256" key="1">
    <source>
        <dbReference type="SAM" id="Phobius"/>
    </source>
</evidence>
<dbReference type="AlphaFoldDB" id="L0DA76"/>
<evidence type="ECO:0000313" key="3">
    <source>
        <dbReference type="Proteomes" id="UP000010798"/>
    </source>
</evidence>
<name>L0DA76_SINAD</name>
<accession>L0DA76</accession>
<keyword evidence="1" id="KW-0812">Transmembrane</keyword>
<sequence length="265" mass="29068">MEPVSSAPFVLPNPRIPKVLGILNIVFASALMIWGLCLIGSYALMPVMSKMLVKAQQDIQTKQDTTRKAILEGFEDEEKAATTDEAKAAVAEKRKRFEAEPQPPKIPQMDLGVLGMQETAVRYYVWAEFVSGVVLNILLLAAGIGLVTRRPWGIKLGLSVALLKIIRLVLVYGYAALAIVPKVAVGMAKFQMQSMAQQLPPGQKLPAGFDETMTKLLLIWYTSCAVMMIIVGSIYPMVSLWLLSRPSARAACSDSAKSREPENSW</sequence>
<dbReference type="Proteomes" id="UP000010798">
    <property type="component" value="Chromosome"/>
</dbReference>
<feature type="transmembrane region" description="Helical" evidence="1">
    <location>
        <begin position="218"/>
        <end position="243"/>
    </location>
</feature>
<keyword evidence="1" id="KW-1133">Transmembrane helix</keyword>
<reference evidence="2 3" key="1">
    <citation type="submission" date="2012-02" db="EMBL/GenBank/DDBJ databases">
        <title>Complete sequence of chromosome of Singulisphaera acidiphila DSM 18658.</title>
        <authorList>
            <consortium name="US DOE Joint Genome Institute (JGI-PGF)"/>
            <person name="Lucas S."/>
            <person name="Copeland A."/>
            <person name="Lapidus A."/>
            <person name="Glavina del Rio T."/>
            <person name="Dalin E."/>
            <person name="Tice H."/>
            <person name="Bruce D."/>
            <person name="Goodwin L."/>
            <person name="Pitluck S."/>
            <person name="Peters L."/>
            <person name="Ovchinnikova G."/>
            <person name="Chertkov O."/>
            <person name="Kyrpides N."/>
            <person name="Mavromatis K."/>
            <person name="Ivanova N."/>
            <person name="Brettin T."/>
            <person name="Detter J.C."/>
            <person name="Han C."/>
            <person name="Larimer F."/>
            <person name="Land M."/>
            <person name="Hauser L."/>
            <person name="Markowitz V."/>
            <person name="Cheng J.-F."/>
            <person name="Hugenholtz P."/>
            <person name="Woyke T."/>
            <person name="Wu D."/>
            <person name="Tindall B."/>
            <person name="Pomrenke H."/>
            <person name="Brambilla E."/>
            <person name="Klenk H.-P."/>
            <person name="Eisen J.A."/>
        </authorList>
    </citation>
    <scope>NUCLEOTIDE SEQUENCE [LARGE SCALE GENOMIC DNA]</scope>
    <source>
        <strain evidence="3">ATCC BAA-1392 / DSM 18658 / VKM B-2454 / MOB10</strain>
    </source>
</reference>
<dbReference type="KEGG" id="saci:Sinac_1781"/>
<protein>
    <submittedName>
        <fullName evidence="2">Uncharacterized protein</fullName>
    </submittedName>
</protein>
<proteinExistence type="predicted"/>
<evidence type="ECO:0000313" key="2">
    <source>
        <dbReference type="EMBL" id="AGA26152.1"/>
    </source>
</evidence>
<dbReference type="HOGENOM" id="CLU_1049302_0_0_0"/>
<dbReference type="EMBL" id="CP003364">
    <property type="protein sequence ID" value="AGA26152.1"/>
    <property type="molecule type" value="Genomic_DNA"/>
</dbReference>
<feature type="transmembrane region" description="Helical" evidence="1">
    <location>
        <begin position="165"/>
        <end position="185"/>
    </location>
</feature>
<dbReference type="STRING" id="886293.Sinac_1781"/>
<keyword evidence="1" id="KW-0472">Membrane</keyword>
<dbReference type="RefSeq" id="WP_015245321.1">
    <property type="nucleotide sequence ID" value="NC_019892.1"/>
</dbReference>
<feature type="transmembrane region" description="Helical" evidence="1">
    <location>
        <begin position="20"/>
        <end position="44"/>
    </location>
</feature>
<keyword evidence="3" id="KW-1185">Reference proteome</keyword>
<feature type="transmembrane region" description="Helical" evidence="1">
    <location>
        <begin position="123"/>
        <end position="145"/>
    </location>
</feature>
<organism evidence="2 3">
    <name type="scientific">Singulisphaera acidiphila (strain ATCC BAA-1392 / DSM 18658 / VKM B-2454 / MOB10)</name>
    <dbReference type="NCBI Taxonomy" id="886293"/>
    <lineage>
        <taxon>Bacteria</taxon>
        <taxon>Pseudomonadati</taxon>
        <taxon>Planctomycetota</taxon>
        <taxon>Planctomycetia</taxon>
        <taxon>Isosphaerales</taxon>
        <taxon>Isosphaeraceae</taxon>
        <taxon>Singulisphaera</taxon>
    </lineage>
</organism>
<gene>
    <name evidence="2" type="ordered locus">Sinac_1781</name>
</gene>